<dbReference type="InterPro" id="IPR015753">
    <property type="entry name" value="LRRC37"/>
</dbReference>
<feature type="domain" description="LRRC37A/B like protein 1 C-terminal" evidence="3">
    <location>
        <begin position="157"/>
        <end position="294"/>
    </location>
</feature>
<proteinExistence type="predicted"/>
<feature type="compositionally biased region" description="Polar residues" evidence="1">
    <location>
        <begin position="136"/>
        <end position="154"/>
    </location>
</feature>
<dbReference type="AlphaFoldDB" id="A0A7K8VKM2"/>
<dbReference type="EMBL" id="VWZC01012209">
    <property type="protein sequence ID" value="NXF67225.1"/>
    <property type="molecule type" value="Genomic_DNA"/>
</dbReference>
<accession>A0A7K8VKM2</accession>
<keyword evidence="2" id="KW-0472">Membrane</keyword>
<dbReference type="PANTHER" id="PTHR23045:SF9">
    <property type="entry name" value="LEUCINE RICH REPEAT CONTAINING 37A-RELATED"/>
    <property type="match status" value="1"/>
</dbReference>
<keyword evidence="2" id="KW-1133">Transmembrane helix</keyword>
<evidence type="ECO:0000256" key="2">
    <source>
        <dbReference type="SAM" id="Phobius"/>
    </source>
</evidence>
<dbReference type="Pfam" id="PF14914">
    <property type="entry name" value="LRRC37AB_C"/>
    <property type="match status" value="1"/>
</dbReference>
<evidence type="ECO:0000313" key="4">
    <source>
        <dbReference type="EMBL" id="NXF67225.1"/>
    </source>
</evidence>
<feature type="region of interest" description="Disordered" evidence="1">
    <location>
        <begin position="387"/>
        <end position="407"/>
    </location>
</feature>
<dbReference type="Proteomes" id="UP000542434">
    <property type="component" value="Unassembled WGS sequence"/>
</dbReference>
<feature type="non-terminal residue" evidence="4">
    <location>
        <position position="407"/>
    </location>
</feature>
<feature type="transmembrane region" description="Helical" evidence="2">
    <location>
        <begin position="265"/>
        <end position="289"/>
    </location>
</feature>
<dbReference type="InterPro" id="IPR029423">
    <property type="entry name" value="LRRC37AB_C"/>
</dbReference>
<feature type="region of interest" description="Disordered" evidence="1">
    <location>
        <begin position="126"/>
        <end position="154"/>
    </location>
</feature>
<evidence type="ECO:0000256" key="1">
    <source>
        <dbReference type="SAM" id="MobiDB-lite"/>
    </source>
</evidence>
<comment type="caution">
    <text evidence="4">The sequence shown here is derived from an EMBL/GenBank/DDBJ whole genome shotgun (WGS) entry which is preliminary data.</text>
</comment>
<keyword evidence="5" id="KW-1185">Reference proteome</keyword>
<gene>
    <name evidence="4" type="primary">Lrrc37a2</name>
    <name evidence="4" type="ORF">CICNIG_R15371</name>
</gene>
<evidence type="ECO:0000313" key="5">
    <source>
        <dbReference type="Proteomes" id="UP000542434"/>
    </source>
</evidence>
<protein>
    <submittedName>
        <fullName evidence="4">L37A2 protein</fullName>
    </submittedName>
</protein>
<organism evidence="4 5">
    <name type="scientific">Ciccaba nigrolineata</name>
    <dbReference type="NCBI Taxonomy" id="1118524"/>
    <lineage>
        <taxon>Eukaryota</taxon>
        <taxon>Metazoa</taxon>
        <taxon>Chordata</taxon>
        <taxon>Craniata</taxon>
        <taxon>Vertebrata</taxon>
        <taxon>Euteleostomi</taxon>
        <taxon>Archelosauria</taxon>
        <taxon>Archosauria</taxon>
        <taxon>Dinosauria</taxon>
        <taxon>Saurischia</taxon>
        <taxon>Theropoda</taxon>
        <taxon>Coelurosauria</taxon>
        <taxon>Aves</taxon>
        <taxon>Neognathae</taxon>
        <taxon>Neoaves</taxon>
        <taxon>Telluraves</taxon>
        <taxon>Strigiformes</taxon>
        <taxon>Strigidae</taxon>
        <taxon>Ciccaba</taxon>
    </lineage>
</organism>
<sequence length="407" mass="45338">IQNYFGAVEQTKKTHGLEDVEDVEDAEEAPSPRQDYVWTYRRHKQGESLYLNKSNQLFYEMFGNVNPEEEPTPAESKAEQRLNTNQHVFYNMFVTNSPPAASSLLEGTAEEEGSSLGRHLLAVPRTTETHWKQQKEGSSFLNKSGSSDSPDSTPVQAELFETKVHRHLRLLVPNKALRLFVAHVAQALRRDCHLPRLQLACAKMVSKVGLLIKLLSERQADQGASALVGQCLLEGNVSGGVAQAGKAGRKTTGKWKPEYTSGDRLLLAVSVSVIIMINLMVICLVEVCYQKPAAASQPQSTSKSHLRWFFQKLLPRGWSKNKCKVREQGRAGRTCQVSWAAGCFSPLQNLPSPGTAQGSHRSDPNKTKPQWLRNLYRPLDAPHEKSIAELYDGESSDEEIFGKSELK</sequence>
<evidence type="ECO:0000259" key="3">
    <source>
        <dbReference type="Pfam" id="PF14914"/>
    </source>
</evidence>
<name>A0A7K8VKM2_9STRI</name>
<dbReference type="PANTHER" id="PTHR23045">
    <property type="entry name" value="LEUCINE-RICH REPEAT-CONTAINING PROTEIN 37A"/>
    <property type="match status" value="1"/>
</dbReference>
<keyword evidence="2" id="KW-0812">Transmembrane</keyword>
<reference evidence="4 5" key="1">
    <citation type="submission" date="2019-09" db="EMBL/GenBank/DDBJ databases">
        <title>Bird 10,000 Genomes (B10K) Project - Family phase.</title>
        <authorList>
            <person name="Zhang G."/>
        </authorList>
    </citation>
    <scope>NUCLEOTIDE SEQUENCE [LARGE SCALE GENOMIC DNA]</scope>
    <source>
        <strain evidence="4">B10K-DU-001-07</strain>
        <tissue evidence="4">Muscle</tissue>
    </source>
</reference>
<feature type="non-terminal residue" evidence="4">
    <location>
        <position position="1"/>
    </location>
</feature>